<evidence type="ECO:0000256" key="1">
    <source>
        <dbReference type="PROSITE-ProRule" id="PRU00117"/>
    </source>
</evidence>
<evidence type="ECO:0000313" key="4">
    <source>
        <dbReference type="Proteomes" id="UP000887568"/>
    </source>
</evidence>
<dbReference type="GeneID" id="119724254"/>
<proteinExistence type="predicted"/>
<dbReference type="InterPro" id="IPR009210">
    <property type="entry name" value="ASCC1"/>
</dbReference>
<dbReference type="CDD" id="cd22419">
    <property type="entry name" value="KH-I_ASCC1"/>
    <property type="match status" value="1"/>
</dbReference>
<dbReference type="OMA" id="NDCADEP"/>
<evidence type="ECO:0000259" key="2">
    <source>
        <dbReference type="SMART" id="SM00322"/>
    </source>
</evidence>
<dbReference type="GO" id="GO:0006355">
    <property type="term" value="P:regulation of DNA-templated transcription"/>
    <property type="evidence" value="ECO:0007669"/>
    <property type="project" value="TreeGrafter"/>
</dbReference>
<dbReference type="GO" id="GO:0005634">
    <property type="term" value="C:nucleus"/>
    <property type="evidence" value="ECO:0007669"/>
    <property type="project" value="TreeGrafter"/>
</dbReference>
<dbReference type="InterPro" id="IPR004087">
    <property type="entry name" value="KH_dom"/>
</dbReference>
<dbReference type="Pfam" id="PF00013">
    <property type="entry name" value="KH_1"/>
    <property type="match status" value="1"/>
</dbReference>
<dbReference type="RefSeq" id="XP_038051145.1">
    <property type="nucleotide sequence ID" value="XM_038195217.1"/>
</dbReference>
<dbReference type="CTD" id="51008"/>
<keyword evidence="1" id="KW-0694">RNA-binding</keyword>
<dbReference type="InterPro" id="IPR047538">
    <property type="entry name" value="KH-I_ASCC1"/>
</dbReference>
<dbReference type="InterPro" id="IPR036612">
    <property type="entry name" value="KH_dom_type_1_sf"/>
</dbReference>
<dbReference type="OrthoDB" id="277832at2759"/>
<dbReference type="EnsemblMetazoa" id="XM_038195217.1">
    <property type="protein sequence ID" value="XP_038051145.1"/>
    <property type="gene ID" value="LOC119724254"/>
</dbReference>
<dbReference type="RefSeq" id="XP_038051146.1">
    <property type="nucleotide sequence ID" value="XM_038195218.1"/>
</dbReference>
<dbReference type="PANTHER" id="PTHR13360">
    <property type="entry name" value="ACTIVATING SIGNAL COINTEGRATOR 1 COMPLEX SUBUNIT 1"/>
    <property type="match status" value="1"/>
</dbReference>
<dbReference type="PROSITE" id="PS50084">
    <property type="entry name" value="KH_TYPE_1"/>
    <property type="match status" value="1"/>
</dbReference>
<dbReference type="PIRSF" id="PIRSF027019">
    <property type="entry name" value="Euk_LigT"/>
    <property type="match status" value="1"/>
</dbReference>
<reference evidence="3" key="1">
    <citation type="submission" date="2022-11" db="UniProtKB">
        <authorList>
            <consortium name="EnsemblMetazoa"/>
        </authorList>
    </citation>
    <scope>IDENTIFICATION</scope>
</reference>
<sequence>MDILKPPIIYIDGRCYRQNPVQRPAEWAEPDDEEMEGYGEEYDEYQTEESCDFLDIKQTDKGYSLTMEVPSGFFGYIIGKQGETRKRIERETKTRILIPNKAQKEEDEIVIRGEQRPGIISAKTRIDVIVSSARQKTPFTHLLTMPFNSQPTQERFQDFKEDVLRGSRRDEGLHESLFQKPAKLHLTVGTMVLMSKKEVAQAKELLEKCKEEIIKPILGESFLLVKLKGLEYMNDEPEKVDVLYGKAKMKDGSNKLQLICDSLVDRFVSAGLMQRDYDRVKIHVTLINTLFRKEPDAEDGSKRVKGRREGGAERVREAFDATRILNEFPDYSFGDCLISSVQISQRGSYGCDGYYLQVGSISLP</sequence>
<dbReference type="GO" id="GO:0006307">
    <property type="term" value="P:DNA alkylation repair"/>
    <property type="evidence" value="ECO:0007669"/>
    <property type="project" value="InterPro"/>
</dbReference>
<organism evidence="3 4">
    <name type="scientific">Patiria miniata</name>
    <name type="common">Bat star</name>
    <name type="synonym">Asterina miniata</name>
    <dbReference type="NCBI Taxonomy" id="46514"/>
    <lineage>
        <taxon>Eukaryota</taxon>
        <taxon>Metazoa</taxon>
        <taxon>Echinodermata</taxon>
        <taxon>Eleutherozoa</taxon>
        <taxon>Asterozoa</taxon>
        <taxon>Asteroidea</taxon>
        <taxon>Valvatacea</taxon>
        <taxon>Valvatida</taxon>
        <taxon>Asterinidae</taxon>
        <taxon>Patiria</taxon>
    </lineage>
</organism>
<dbReference type="Gene3D" id="3.90.1140.10">
    <property type="entry name" value="Cyclic phosphodiesterase"/>
    <property type="match status" value="1"/>
</dbReference>
<dbReference type="EnsemblMetazoa" id="XM_038195218.1">
    <property type="protein sequence ID" value="XP_038051146.1"/>
    <property type="gene ID" value="LOC119724254"/>
</dbReference>
<accession>A0A913ZJA8</accession>
<dbReference type="InterPro" id="IPR019510">
    <property type="entry name" value="AKAP7-like_phosphoesterase"/>
</dbReference>
<name>A0A913ZJA8_PATMI</name>
<dbReference type="GO" id="GO:0003723">
    <property type="term" value="F:RNA binding"/>
    <property type="evidence" value="ECO:0007669"/>
    <property type="project" value="UniProtKB-UniRule"/>
</dbReference>
<protein>
    <recommendedName>
        <fullName evidence="2">K Homology domain-containing protein</fullName>
    </recommendedName>
</protein>
<dbReference type="InterPro" id="IPR004088">
    <property type="entry name" value="KH_dom_type_1"/>
</dbReference>
<dbReference type="Proteomes" id="UP000887568">
    <property type="component" value="Unplaced"/>
</dbReference>
<dbReference type="Gene3D" id="3.30.1370.10">
    <property type="entry name" value="K Homology domain, type 1"/>
    <property type="match status" value="1"/>
</dbReference>
<evidence type="ECO:0000313" key="3">
    <source>
        <dbReference type="EnsemblMetazoa" id="XP_038051145.1"/>
    </source>
</evidence>
<keyword evidence="4" id="KW-1185">Reference proteome</keyword>
<dbReference type="SMART" id="SM00322">
    <property type="entry name" value="KH"/>
    <property type="match status" value="1"/>
</dbReference>
<feature type="domain" description="K Homology" evidence="2">
    <location>
        <begin position="61"/>
        <end position="134"/>
    </location>
</feature>
<dbReference type="PANTHER" id="PTHR13360:SF1">
    <property type="entry name" value="ACTIVATING SIGNAL COINTEGRATOR 1 COMPLEX SUBUNIT 1"/>
    <property type="match status" value="1"/>
</dbReference>
<dbReference type="SUPFAM" id="SSF54791">
    <property type="entry name" value="Eukaryotic type KH-domain (KH-domain type I)"/>
    <property type="match status" value="1"/>
</dbReference>
<dbReference type="Pfam" id="PF10469">
    <property type="entry name" value="AKAP7_NLS"/>
    <property type="match status" value="1"/>
</dbReference>
<dbReference type="AlphaFoldDB" id="A0A913ZJA8"/>